<reference evidence="6" key="1">
    <citation type="submission" date="2023-03" db="EMBL/GenBank/DDBJ databases">
        <authorList>
            <person name="Steffen K."/>
            <person name="Cardenas P."/>
        </authorList>
    </citation>
    <scope>NUCLEOTIDE SEQUENCE</scope>
</reference>
<dbReference type="InterPro" id="IPR015421">
    <property type="entry name" value="PyrdxlP-dep_Trfase_major"/>
</dbReference>
<dbReference type="Pfam" id="PF00155">
    <property type="entry name" value="Aminotran_1_2"/>
    <property type="match status" value="1"/>
</dbReference>
<dbReference type="InterPro" id="IPR015424">
    <property type="entry name" value="PyrdxlP-dep_Trfase"/>
</dbReference>
<dbReference type="EMBL" id="CASHTH010003116">
    <property type="protein sequence ID" value="CAI8040565.1"/>
    <property type="molecule type" value="Genomic_DNA"/>
</dbReference>
<dbReference type="InterPro" id="IPR050859">
    <property type="entry name" value="Class-I_PLP-dep_aminotransf"/>
</dbReference>
<keyword evidence="7" id="KW-1185">Reference proteome</keyword>
<dbReference type="Gene3D" id="3.40.640.10">
    <property type="entry name" value="Type I PLP-dependent aspartate aminotransferase-like (Major domain)"/>
    <property type="match status" value="1"/>
</dbReference>
<evidence type="ECO:0000313" key="6">
    <source>
        <dbReference type="EMBL" id="CAI8040565.1"/>
    </source>
</evidence>
<dbReference type="Gene3D" id="3.90.1150.10">
    <property type="entry name" value="Aspartate Aminotransferase, domain 1"/>
    <property type="match status" value="1"/>
</dbReference>
<dbReference type="GO" id="GO:0030170">
    <property type="term" value="F:pyridoxal phosphate binding"/>
    <property type="evidence" value="ECO:0007669"/>
    <property type="project" value="InterPro"/>
</dbReference>
<sequence length="417" mass="45180">MDARETSRAAWEGAPLSELASETALIAGVGDATDGEWAWTLPSEHPDLIPLGGGIPDAPTIPSEQYRRALNAVLDEEADHAMVYGGWMGFEGLREGLANRQNRLEGLDLDADNFIIHNGGSAAMDNIARTFVRAGDVVIVEGPSFSGFVETIQACLAEIVEVPVDDDGISLEAVAAAIAEAEAAGKTVKMVYTIPDYHNPTGVTMSEARRRALLELCAPHRVMVVEDGTYSELYFDVPPPPSMYALSDGYGVMRIGTFSKVAATGLRVGWTQARSSFIKALTKVRYDMGASPILLRAMARYLESGHLESHVEELRELYALKCRTLCDSLEEHCGSYVRFTRPTGGFFLWLECIGAPASEVRAAAAEEGLILAGGSTFFHDPKKAQDRYLRLAFSSASVNQLREVGARLATAFRKVVD</sequence>
<keyword evidence="2 6" id="KW-0032">Aminotransferase</keyword>
<proteinExistence type="predicted"/>
<feature type="domain" description="Aminotransferase class I/classII large" evidence="5">
    <location>
        <begin position="48"/>
        <end position="404"/>
    </location>
</feature>
<dbReference type="SUPFAM" id="SSF53383">
    <property type="entry name" value="PLP-dependent transferases"/>
    <property type="match status" value="1"/>
</dbReference>
<keyword evidence="3" id="KW-0808">Transferase</keyword>
<dbReference type="PANTHER" id="PTHR42790">
    <property type="entry name" value="AMINOTRANSFERASE"/>
    <property type="match status" value="1"/>
</dbReference>
<comment type="caution">
    <text evidence="6">The sequence shown here is derived from an EMBL/GenBank/DDBJ whole genome shotgun (WGS) entry which is preliminary data.</text>
</comment>
<dbReference type="AlphaFoldDB" id="A0AA35T2H0"/>
<evidence type="ECO:0000256" key="2">
    <source>
        <dbReference type="ARBA" id="ARBA00022576"/>
    </source>
</evidence>
<protein>
    <submittedName>
        <fullName evidence="6">Aromatic-amino-acid aminotransferase 1</fullName>
    </submittedName>
</protein>
<dbReference type="CDD" id="cd00609">
    <property type="entry name" value="AAT_like"/>
    <property type="match status" value="1"/>
</dbReference>
<evidence type="ECO:0000256" key="4">
    <source>
        <dbReference type="ARBA" id="ARBA00022898"/>
    </source>
</evidence>
<organism evidence="6 7">
    <name type="scientific">Geodia barretti</name>
    <name type="common">Barrett's horny sponge</name>
    <dbReference type="NCBI Taxonomy" id="519541"/>
    <lineage>
        <taxon>Eukaryota</taxon>
        <taxon>Metazoa</taxon>
        <taxon>Porifera</taxon>
        <taxon>Demospongiae</taxon>
        <taxon>Heteroscleromorpha</taxon>
        <taxon>Tetractinellida</taxon>
        <taxon>Astrophorina</taxon>
        <taxon>Geodiidae</taxon>
        <taxon>Geodia</taxon>
    </lineage>
</organism>
<dbReference type="InterPro" id="IPR004839">
    <property type="entry name" value="Aminotransferase_I/II_large"/>
</dbReference>
<keyword evidence="4" id="KW-0663">Pyridoxal phosphate</keyword>
<dbReference type="GO" id="GO:0008483">
    <property type="term" value="F:transaminase activity"/>
    <property type="evidence" value="ECO:0007669"/>
    <property type="project" value="UniProtKB-KW"/>
</dbReference>
<evidence type="ECO:0000313" key="7">
    <source>
        <dbReference type="Proteomes" id="UP001174909"/>
    </source>
</evidence>
<comment type="cofactor">
    <cofactor evidence="1">
        <name>pyridoxal 5'-phosphate</name>
        <dbReference type="ChEBI" id="CHEBI:597326"/>
    </cofactor>
</comment>
<evidence type="ECO:0000256" key="1">
    <source>
        <dbReference type="ARBA" id="ARBA00001933"/>
    </source>
</evidence>
<name>A0AA35T2H0_GEOBA</name>
<accession>A0AA35T2H0</accession>
<gene>
    <name evidence="6" type="ORF">GBAR_LOCUS22591</name>
</gene>
<evidence type="ECO:0000256" key="3">
    <source>
        <dbReference type="ARBA" id="ARBA00022679"/>
    </source>
</evidence>
<dbReference type="PANTHER" id="PTHR42790:SF19">
    <property type="entry name" value="KYNURENINE_ALPHA-AMINOADIPATE AMINOTRANSFERASE, MITOCHONDRIAL"/>
    <property type="match status" value="1"/>
</dbReference>
<dbReference type="Proteomes" id="UP001174909">
    <property type="component" value="Unassembled WGS sequence"/>
</dbReference>
<evidence type="ECO:0000259" key="5">
    <source>
        <dbReference type="Pfam" id="PF00155"/>
    </source>
</evidence>
<dbReference type="InterPro" id="IPR015422">
    <property type="entry name" value="PyrdxlP-dep_Trfase_small"/>
</dbReference>
<dbReference type="GO" id="GO:1901605">
    <property type="term" value="P:alpha-amino acid metabolic process"/>
    <property type="evidence" value="ECO:0007669"/>
    <property type="project" value="TreeGrafter"/>
</dbReference>